<comment type="caution">
    <text evidence="1">The sequence shown here is derived from an EMBL/GenBank/DDBJ whole genome shotgun (WGS) entry which is preliminary data.</text>
</comment>
<protein>
    <submittedName>
        <fullName evidence="1">Uncharacterized protein</fullName>
    </submittedName>
</protein>
<evidence type="ECO:0000313" key="1">
    <source>
        <dbReference type="EMBL" id="GGX12655.1"/>
    </source>
</evidence>
<proteinExistence type="predicted"/>
<accession>A0A918JTP3</accession>
<dbReference type="RefSeq" id="WP_155837805.1">
    <property type="nucleotide sequence ID" value="NZ_BMWS01000006.1"/>
</dbReference>
<organism evidence="1 2">
    <name type="scientific">Aquimarina muelleri</name>
    <dbReference type="NCBI Taxonomy" id="279356"/>
    <lineage>
        <taxon>Bacteria</taxon>
        <taxon>Pseudomonadati</taxon>
        <taxon>Bacteroidota</taxon>
        <taxon>Flavobacteriia</taxon>
        <taxon>Flavobacteriales</taxon>
        <taxon>Flavobacteriaceae</taxon>
        <taxon>Aquimarina</taxon>
    </lineage>
</organism>
<reference evidence="1 2" key="1">
    <citation type="journal article" date="2014" name="Int. J. Syst. Evol. Microbiol.">
        <title>Complete genome sequence of Corynebacterium casei LMG S-19264T (=DSM 44701T), isolated from a smear-ripened cheese.</title>
        <authorList>
            <consortium name="US DOE Joint Genome Institute (JGI-PGF)"/>
            <person name="Walter F."/>
            <person name="Albersmeier A."/>
            <person name="Kalinowski J."/>
            <person name="Ruckert C."/>
        </authorList>
    </citation>
    <scope>NUCLEOTIDE SEQUENCE [LARGE SCALE GENOMIC DNA]</scope>
    <source>
        <strain evidence="1 2">KCTC 12285</strain>
    </source>
</reference>
<dbReference type="AlphaFoldDB" id="A0A918JTP3"/>
<evidence type="ECO:0000313" key="2">
    <source>
        <dbReference type="Proteomes" id="UP000601108"/>
    </source>
</evidence>
<keyword evidence="2" id="KW-1185">Reference proteome</keyword>
<name>A0A918JTP3_9FLAO</name>
<dbReference type="EMBL" id="BMWS01000006">
    <property type="protein sequence ID" value="GGX12655.1"/>
    <property type="molecule type" value="Genomic_DNA"/>
</dbReference>
<sequence length="50" mass="6184">MSCHIQARWPQNNTNLNYNGDRYVYFRQDYGKDRLQLLANIKNKRIYIYN</sequence>
<gene>
    <name evidence="1" type="ORF">GCM10007384_13070</name>
</gene>
<dbReference type="Proteomes" id="UP000601108">
    <property type="component" value="Unassembled WGS sequence"/>
</dbReference>